<dbReference type="KEGG" id="apra:G3A50_12330"/>
<reference evidence="1 2" key="1">
    <citation type="submission" date="2020-02" db="EMBL/GenBank/DDBJ databases">
        <authorList>
            <person name="Li G."/>
        </authorList>
    </citation>
    <scope>NUCLEOTIDE SEQUENCE [LARGE SCALE GENOMIC DNA]</scope>
    <source>
        <strain evidence="1 2">DSM 102029</strain>
    </source>
</reference>
<keyword evidence="2" id="KW-1185">Reference proteome</keyword>
<dbReference type="AlphaFoldDB" id="A0A6P1YLU8"/>
<dbReference type="RefSeq" id="WP_163075550.1">
    <property type="nucleotide sequence ID" value="NZ_CP048630.1"/>
</dbReference>
<gene>
    <name evidence="1" type="ORF">G3A50_12330</name>
</gene>
<dbReference type="Proteomes" id="UP000464751">
    <property type="component" value="Chromosome"/>
</dbReference>
<protein>
    <submittedName>
        <fullName evidence="1">Uncharacterized protein</fullName>
    </submittedName>
</protein>
<sequence>MNDAVRQLNAWFRANGLNPADFRLRIEANTITAQRDLLKLFKAEVEPQLTPPAAPHRKATLEGIEISVEGPLHGF</sequence>
<evidence type="ECO:0000313" key="1">
    <source>
        <dbReference type="EMBL" id="QIB34407.1"/>
    </source>
</evidence>
<dbReference type="EMBL" id="CP048630">
    <property type="protein sequence ID" value="QIB34407.1"/>
    <property type="molecule type" value="Genomic_DNA"/>
</dbReference>
<name>A0A6P1YLU8_9HYPH</name>
<proteinExistence type="predicted"/>
<evidence type="ECO:0000313" key="2">
    <source>
        <dbReference type="Proteomes" id="UP000464751"/>
    </source>
</evidence>
<accession>A0A6P1YLU8</accession>
<organism evidence="1 2">
    <name type="scientific">Ancylobacter pratisalsi</name>
    <dbReference type="NCBI Taxonomy" id="1745854"/>
    <lineage>
        <taxon>Bacteria</taxon>
        <taxon>Pseudomonadati</taxon>
        <taxon>Pseudomonadota</taxon>
        <taxon>Alphaproteobacteria</taxon>
        <taxon>Hyphomicrobiales</taxon>
        <taxon>Xanthobacteraceae</taxon>
        <taxon>Ancylobacter</taxon>
    </lineage>
</organism>